<evidence type="ECO:0000256" key="1">
    <source>
        <dbReference type="ARBA" id="ARBA00022884"/>
    </source>
</evidence>
<dbReference type="PANTHER" id="PTHR48024:SF48">
    <property type="entry name" value="RRM DOMAIN-CONTAINING PROTEIN"/>
    <property type="match status" value="1"/>
</dbReference>
<dbReference type="GO" id="GO:0003723">
    <property type="term" value="F:RNA binding"/>
    <property type="evidence" value="ECO:0007669"/>
    <property type="project" value="UniProtKB-UniRule"/>
</dbReference>
<dbReference type="InterPro" id="IPR000504">
    <property type="entry name" value="RRM_dom"/>
</dbReference>
<feature type="region of interest" description="Disordered" evidence="3">
    <location>
        <begin position="1"/>
        <end position="41"/>
    </location>
</feature>
<dbReference type="Proteomes" id="UP000504609">
    <property type="component" value="Unplaced"/>
</dbReference>
<dbReference type="SMART" id="SM00360">
    <property type="entry name" value="RRM"/>
    <property type="match status" value="1"/>
</dbReference>
<dbReference type="Pfam" id="PF00076">
    <property type="entry name" value="RRM_1"/>
    <property type="match status" value="1"/>
</dbReference>
<feature type="compositionally biased region" description="Polar residues" evidence="3">
    <location>
        <begin position="162"/>
        <end position="176"/>
    </location>
</feature>
<feature type="domain" description="RRM" evidence="4">
    <location>
        <begin position="48"/>
        <end position="123"/>
    </location>
</feature>
<evidence type="ECO:0000256" key="2">
    <source>
        <dbReference type="PROSITE-ProRule" id="PRU00176"/>
    </source>
</evidence>
<dbReference type="PANTHER" id="PTHR48024">
    <property type="entry name" value="GEO13361P1-RELATED"/>
    <property type="match status" value="1"/>
</dbReference>
<dbReference type="AlphaFoldDB" id="A0A6J1GYQ1"/>
<dbReference type="PROSITE" id="PS50102">
    <property type="entry name" value="RRM"/>
    <property type="match status" value="1"/>
</dbReference>
<dbReference type="InterPro" id="IPR050886">
    <property type="entry name" value="RNA-binding_reg"/>
</dbReference>
<dbReference type="InterPro" id="IPR012677">
    <property type="entry name" value="Nucleotide-bd_a/b_plait_sf"/>
</dbReference>
<evidence type="ECO:0000313" key="5">
    <source>
        <dbReference type="Proteomes" id="UP000504609"/>
    </source>
</evidence>
<dbReference type="InterPro" id="IPR035979">
    <property type="entry name" value="RBD_domain_sf"/>
</dbReference>
<dbReference type="KEGG" id="cmos:111458691"/>
<accession>A0A6J1GYQ1</accession>
<keyword evidence="1 2" id="KW-0694">RNA-binding</keyword>
<evidence type="ECO:0000256" key="3">
    <source>
        <dbReference type="SAM" id="MobiDB-lite"/>
    </source>
</evidence>
<evidence type="ECO:0000313" key="6">
    <source>
        <dbReference type="RefSeq" id="XP_022957251.1"/>
    </source>
</evidence>
<dbReference type="GeneID" id="111458691"/>
<organism evidence="5 6">
    <name type="scientific">Cucurbita moschata</name>
    <name type="common">Winter crookneck squash</name>
    <name type="synonym">Cucurbita pepo var. moschata</name>
    <dbReference type="NCBI Taxonomy" id="3662"/>
    <lineage>
        <taxon>Eukaryota</taxon>
        <taxon>Viridiplantae</taxon>
        <taxon>Streptophyta</taxon>
        <taxon>Embryophyta</taxon>
        <taxon>Tracheophyta</taxon>
        <taxon>Spermatophyta</taxon>
        <taxon>Magnoliopsida</taxon>
        <taxon>eudicotyledons</taxon>
        <taxon>Gunneridae</taxon>
        <taxon>Pentapetalae</taxon>
        <taxon>rosids</taxon>
        <taxon>fabids</taxon>
        <taxon>Cucurbitales</taxon>
        <taxon>Cucurbitaceae</taxon>
        <taxon>Cucurbiteae</taxon>
        <taxon>Cucurbita</taxon>
    </lineage>
</organism>
<dbReference type="GO" id="GO:0005634">
    <property type="term" value="C:nucleus"/>
    <property type="evidence" value="ECO:0007669"/>
    <property type="project" value="TreeGrafter"/>
</dbReference>
<dbReference type="GO" id="GO:0005739">
    <property type="term" value="C:mitochondrion"/>
    <property type="evidence" value="ECO:0007669"/>
    <property type="project" value="TreeGrafter"/>
</dbReference>
<sequence length="194" mass="21717">MGRKRDKPYPSPHHSTSFAKRRRHQPPASLPVEDDDVDKPLPKPAPPIALVVVDLPSHCSVLDLKSRFEIYGSISRIRIDRDCVGYIMYRTKDSADAAMAAALDPSFGFTIDSKKVQVLWANDPQVQWRQGINVGVNKNKEMSSKLLRAEVPLSRHGRGNKLASTIVNPRKSNSSSRSDEPFRGREVVAYDDIL</sequence>
<protein>
    <submittedName>
        <fullName evidence="6">Uncharacterized protein At1g27050</fullName>
    </submittedName>
</protein>
<feature type="region of interest" description="Disordered" evidence="3">
    <location>
        <begin position="160"/>
        <end position="181"/>
    </location>
</feature>
<proteinExistence type="predicted"/>
<dbReference type="SUPFAM" id="SSF54928">
    <property type="entry name" value="RNA-binding domain, RBD"/>
    <property type="match status" value="1"/>
</dbReference>
<name>A0A6J1GYQ1_CUCMO</name>
<gene>
    <name evidence="6" type="primary">LOC111458691</name>
</gene>
<dbReference type="RefSeq" id="XP_022957251.1">
    <property type="nucleotide sequence ID" value="XM_023101483.1"/>
</dbReference>
<dbReference type="CDD" id="cd00590">
    <property type="entry name" value="RRM_SF"/>
    <property type="match status" value="1"/>
</dbReference>
<reference evidence="6" key="1">
    <citation type="submission" date="2025-08" db="UniProtKB">
        <authorList>
            <consortium name="RefSeq"/>
        </authorList>
    </citation>
    <scope>IDENTIFICATION</scope>
    <source>
        <tissue evidence="6">Young leaves</tissue>
    </source>
</reference>
<evidence type="ECO:0000259" key="4">
    <source>
        <dbReference type="PROSITE" id="PS50102"/>
    </source>
</evidence>
<dbReference type="Gene3D" id="3.30.70.330">
    <property type="match status" value="1"/>
</dbReference>
<keyword evidence="5" id="KW-1185">Reference proteome</keyword>